<proteinExistence type="predicted"/>
<feature type="domain" description="Pyridoxamine kinase/Phosphomethylpyrimidine kinase" evidence="2">
    <location>
        <begin position="244"/>
        <end position="318"/>
    </location>
</feature>
<dbReference type="InterPro" id="IPR016084">
    <property type="entry name" value="Haem_Oase-like_multi-hlx"/>
</dbReference>
<keyword evidence="3" id="KW-0808">Transferase</keyword>
<dbReference type="Pfam" id="PF08543">
    <property type="entry name" value="Phos_pyr_kin"/>
    <property type="match status" value="2"/>
</dbReference>
<sequence>MAFTSSTPPTVLSIAGSDPSGGAGIQADLKTFAALACYGTSAITALTAQNTVGVLGVHACPPSFVELQASRDLNFIASVLDDLEVHAIKTGMLCNLENTKAVVRVLTAHYKGSTMPPLVCDPVCVSTSGHTLLEDNSIKAMIEELFPLATLITPNKSEAELLLSYKNVSRKINSVEDMIFAAKELLSYGSSAVFVKGGHLTASTKDVEDISSRHPAVPVVRYGLMEDNMEILQTDAETTVFELVVDILQQTNGTTTMFIRPRIDSRNTHGTGCTLSSAIACALARGTGLVEACRYGSAYTHLGIETAYGLGKGHGPLNHLHSTLLLSIPKRTPSNPYPFTRLLIQSTAKPWKEYVEHSFVRQLGMGTLSRKAFEYFIKQDYHYLKYYARAYGLLATKSTQFPSIESSAQTILYILREIGTHKTYCLTFGITEEDLESTPETSATMAYGAYLIDIGVRGDSTVLLVALLACLLGYGEVGLWLKKQAAAPNSWVKVVDNPYQKWMDDYSGADYQNAVHLGLEVIESRALADAPSPARLGEWCGVWERCTRLEKAFWDSAMAEA</sequence>
<dbReference type="SUPFAM" id="SSF53613">
    <property type="entry name" value="Ribokinase-like"/>
    <property type="match status" value="1"/>
</dbReference>
<name>A0A5C3LIS8_9AGAR</name>
<evidence type="ECO:0000313" key="3">
    <source>
        <dbReference type="EMBL" id="TFK32592.1"/>
    </source>
</evidence>
<dbReference type="Gene3D" id="3.40.1190.20">
    <property type="match status" value="1"/>
</dbReference>
<dbReference type="InterPro" id="IPR004399">
    <property type="entry name" value="HMP/HMP-P_kinase_dom"/>
</dbReference>
<dbReference type="OrthoDB" id="10028886at2759"/>
<dbReference type="AlphaFoldDB" id="A0A5C3LIS8"/>
<feature type="domain" description="Thiaminase-2/PQQC" evidence="1">
    <location>
        <begin position="349"/>
        <end position="558"/>
    </location>
</feature>
<dbReference type="EMBL" id="ML213669">
    <property type="protein sequence ID" value="TFK32592.1"/>
    <property type="molecule type" value="Genomic_DNA"/>
</dbReference>
<dbReference type="SUPFAM" id="SSF48613">
    <property type="entry name" value="Heme oxygenase-like"/>
    <property type="match status" value="1"/>
</dbReference>
<dbReference type="CDD" id="cd01169">
    <property type="entry name" value="HMPP_kinase"/>
    <property type="match status" value="1"/>
</dbReference>
<dbReference type="GO" id="GO:0005829">
    <property type="term" value="C:cytosol"/>
    <property type="evidence" value="ECO:0007669"/>
    <property type="project" value="TreeGrafter"/>
</dbReference>
<keyword evidence="3" id="KW-0418">Kinase</keyword>
<protein>
    <submittedName>
        <fullName evidence="3">Ribokinase-like protein</fullName>
    </submittedName>
</protein>
<dbReference type="GO" id="GO:0009228">
    <property type="term" value="P:thiamine biosynthetic process"/>
    <property type="evidence" value="ECO:0007669"/>
    <property type="project" value="InterPro"/>
</dbReference>
<feature type="domain" description="Pyridoxamine kinase/Phosphomethylpyrimidine kinase" evidence="2">
    <location>
        <begin position="18"/>
        <end position="211"/>
    </location>
</feature>
<dbReference type="PANTHER" id="PTHR20858:SF17">
    <property type="entry name" value="HYDROXYMETHYLPYRIMIDINE_PHOSPHOMETHYLPYRIMIDINE KINASE THI20-RELATED"/>
    <property type="match status" value="1"/>
</dbReference>
<reference evidence="3 4" key="1">
    <citation type="journal article" date="2019" name="Nat. Ecol. Evol.">
        <title>Megaphylogeny resolves global patterns of mushroom evolution.</title>
        <authorList>
            <person name="Varga T."/>
            <person name="Krizsan K."/>
            <person name="Foldi C."/>
            <person name="Dima B."/>
            <person name="Sanchez-Garcia M."/>
            <person name="Sanchez-Ramirez S."/>
            <person name="Szollosi G.J."/>
            <person name="Szarkandi J.G."/>
            <person name="Papp V."/>
            <person name="Albert L."/>
            <person name="Andreopoulos W."/>
            <person name="Angelini C."/>
            <person name="Antonin V."/>
            <person name="Barry K.W."/>
            <person name="Bougher N.L."/>
            <person name="Buchanan P."/>
            <person name="Buyck B."/>
            <person name="Bense V."/>
            <person name="Catcheside P."/>
            <person name="Chovatia M."/>
            <person name="Cooper J."/>
            <person name="Damon W."/>
            <person name="Desjardin D."/>
            <person name="Finy P."/>
            <person name="Geml J."/>
            <person name="Haridas S."/>
            <person name="Hughes K."/>
            <person name="Justo A."/>
            <person name="Karasinski D."/>
            <person name="Kautmanova I."/>
            <person name="Kiss B."/>
            <person name="Kocsube S."/>
            <person name="Kotiranta H."/>
            <person name="LaButti K.M."/>
            <person name="Lechner B.E."/>
            <person name="Liimatainen K."/>
            <person name="Lipzen A."/>
            <person name="Lukacs Z."/>
            <person name="Mihaltcheva S."/>
            <person name="Morgado L.N."/>
            <person name="Niskanen T."/>
            <person name="Noordeloos M.E."/>
            <person name="Ohm R.A."/>
            <person name="Ortiz-Santana B."/>
            <person name="Ovrebo C."/>
            <person name="Racz N."/>
            <person name="Riley R."/>
            <person name="Savchenko A."/>
            <person name="Shiryaev A."/>
            <person name="Soop K."/>
            <person name="Spirin V."/>
            <person name="Szebenyi C."/>
            <person name="Tomsovsky M."/>
            <person name="Tulloss R.E."/>
            <person name="Uehling J."/>
            <person name="Grigoriev I.V."/>
            <person name="Vagvolgyi C."/>
            <person name="Papp T."/>
            <person name="Martin F.M."/>
            <person name="Miettinen O."/>
            <person name="Hibbett D.S."/>
            <person name="Nagy L.G."/>
        </authorList>
    </citation>
    <scope>NUCLEOTIDE SEQUENCE [LARGE SCALE GENOMIC DNA]</scope>
    <source>
        <strain evidence="3 4">CBS 166.37</strain>
    </source>
</reference>
<accession>A0A5C3LIS8</accession>
<gene>
    <name evidence="3" type="ORF">BDQ12DRAFT_616824</name>
</gene>
<evidence type="ECO:0000259" key="2">
    <source>
        <dbReference type="Pfam" id="PF08543"/>
    </source>
</evidence>
<dbReference type="InterPro" id="IPR029056">
    <property type="entry name" value="Ribokinase-like"/>
</dbReference>
<keyword evidence="4" id="KW-1185">Reference proteome</keyword>
<dbReference type="InterPro" id="IPR004305">
    <property type="entry name" value="Thiaminase-2/PQQC"/>
</dbReference>
<dbReference type="InterPro" id="IPR013749">
    <property type="entry name" value="PM/HMP-P_kinase-1"/>
</dbReference>
<dbReference type="PANTHER" id="PTHR20858">
    <property type="entry name" value="PHOSPHOMETHYLPYRIMIDINE KINASE"/>
    <property type="match status" value="1"/>
</dbReference>
<dbReference type="Gene3D" id="1.20.910.10">
    <property type="entry name" value="Heme oxygenase-like"/>
    <property type="match status" value="1"/>
</dbReference>
<dbReference type="CDD" id="cd19367">
    <property type="entry name" value="TenA_C_ScTHI20-like"/>
    <property type="match status" value="1"/>
</dbReference>
<dbReference type="GO" id="GO:0008972">
    <property type="term" value="F:phosphomethylpyrimidine kinase activity"/>
    <property type="evidence" value="ECO:0007669"/>
    <property type="project" value="InterPro"/>
</dbReference>
<evidence type="ECO:0000313" key="4">
    <source>
        <dbReference type="Proteomes" id="UP000308652"/>
    </source>
</evidence>
<evidence type="ECO:0000259" key="1">
    <source>
        <dbReference type="Pfam" id="PF03070"/>
    </source>
</evidence>
<organism evidence="3 4">
    <name type="scientific">Crucibulum laeve</name>
    <dbReference type="NCBI Taxonomy" id="68775"/>
    <lineage>
        <taxon>Eukaryota</taxon>
        <taxon>Fungi</taxon>
        <taxon>Dikarya</taxon>
        <taxon>Basidiomycota</taxon>
        <taxon>Agaricomycotina</taxon>
        <taxon>Agaricomycetes</taxon>
        <taxon>Agaricomycetidae</taxon>
        <taxon>Agaricales</taxon>
        <taxon>Agaricineae</taxon>
        <taxon>Nidulariaceae</taxon>
        <taxon>Crucibulum</taxon>
    </lineage>
</organism>
<dbReference type="Proteomes" id="UP000308652">
    <property type="component" value="Unassembled WGS sequence"/>
</dbReference>
<dbReference type="GO" id="GO:0008902">
    <property type="term" value="F:hydroxymethylpyrimidine kinase activity"/>
    <property type="evidence" value="ECO:0007669"/>
    <property type="project" value="TreeGrafter"/>
</dbReference>
<dbReference type="Pfam" id="PF03070">
    <property type="entry name" value="TENA_THI-4"/>
    <property type="match status" value="1"/>
</dbReference>
<dbReference type="STRING" id="68775.A0A5C3LIS8"/>